<dbReference type="GO" id="GO:0110154">
    <property type="term" value="P:RNA decapping"/>
    <property type="evidence" value="ECO:0007669"/>
    <property type="project" value="TreeGrafter"/>
</dbReference>
<dbReference type="Pfam" id="PF00149">
    <property type="entry name" value="Metallophos"/>
    <property type="match status" value="1"/>
</dbReference>
<dbReference type="STRING" id="211460.YH63_00725"/>
<dbReference type="GO" id="GO:0008803">
    <property type="term" value="F:bis(5'-nucleosyl)-tetraphosphatase (symmetrical) activity"/>
    <property type="evidence" value="ECO:0007669"/>
    <property type="project" value="TreeGrafter"/>
</dbReference>
<keyword evidence="3" id="KW-1185">Reference proteome</keyword>
<protein>
    <submittedName>
        <fullName evidence="2">Serine/threonine protein phosphatase</fullName>
    </submittedName>
</protein>
<dbReference type="InterPro" id="IPR050126">
    <property type="entry name" value="Ap4A_hydrolase"/>
</dbReference>
<accession>A0A4U6BU65</accession>
<dbReference type="Gene3D" id="3.60.21.10">
    <property type="match status" value="1"/>
</dbReference>
<evidence type="ECO:0000259" key="1">
    <source>
        <dbReference type="Pfam" id="PF00149"/>
    </source>
</evidence>
<dbReference type="OrthoDB" id="9807890at2"/>
<dbReference type="SUPFAM" id="SSF56300">
    <property type="entry name" value="Metallo-dependent phosphatases"/>
    <property type="match status" value="1"/>
</dbReference>
<dbReference type="Proteomes" id="UP000034832">
    <property type="component" value="Unassembled WGS sequence"/>
</dbReference>
<dbReference type="PANTHER" id="PTHR42850:SF4">
    <property type="entry name" value="ZINC-DEPENDENT ENDOPOLYPHOSPHATASE"/>
    <property type="match status" value="1"/>
</dbReference>
<sequence>MSLIYAIADLHGRMDMLLKSYEQIAVRANGAPGAIIHLGDYIDRGPDSRQIIEFLMSPATLPPGWRRIVLKGNHEDMMVETLRKPLHPGWWIGNGGAATLISYGHLRDGDYDPGVIPTAHLDWIDRLPLMHVDKHRVFVHAGVDPAIPLDEQKEQVLLWWLYPDRTDIGHGDRHVVHGHHQFADGPKCFHHRTNLDTFAWYTGRLVVGVFDDDVAGGPVDFIEILCAPAQTP</sequence>
<reference evidence="2" key="1">
    <citation type="submission" date="2019-04" db="EMBL/GenBank/DDBJ databases">
        <title>Whole genome sequencing of cave bacteria.</title>
        <authorList>
            <person name="Gan H.M."/>
            <person name="Barton H."/>
            <person name="Savka M.A."/>
        </authorList>
    </citation>
    <scope>NUCLEOTIDE SEQUENCE [LARGE SCALE GENOMIC DNA]</scope>
    <source>
        <strain evidence="2">LC387</strain>
    </source>
</reference>
<dbReference type="EMBL" id="LBIA02000001">
    <property type="protein sequence ID" value="TKT73225.1"/>
    <property type="molecule type" value="Genomic_DNA"/>
</dbReference>
<dbReference type="AlphaFoldDB" id="A0A4U6BU65"/>
<feature type="domain" description="Calcineurin-like phosphoesterase" evidence="1">
    <location>
        <begin position="4"/>
        <end position="195"/>
    </location>
</feature>
<proteinExistence type="predicted"/>
<dbReference type="GO" id="GO:0016791">
    <property type="term" value="F:phosphatase activity"/>
    <property type="evidence" value="ECO:0007669"/>
    <property type="project" value="TreeGrafter"/>
</dbReference>
<dbReference type="RefSeq" id="WP_083992523.1">
    <property type="nucleotide sequence ID" value="NZ_LBIA02000001.1"/>
</dbReference>
<dbReference type="InterPro" id="IPR004843">
    <property type="entry name" value="Calcineurin-like_PHP"/>
</dbReference>
<organism evidence="2 3">
    <name type="scientific">Afipia massiliensis</name>
    <dbReference type="NCBI Taxonomy" id="211460"/>
    <lineage>
        <taxon>Bacteria</taxon>
        <taxon>Pseudomonadati</taxon>
        <taxon>Pseudomonadota</taxon>
        <taxon>Alphaproteobacteria</taxon>
        <taxon>Hyphomicrobiales</taxon>
        <taxon>Nitrobacteraceae</taxon>
        <taxon>Afipia</taxon>
    </lineage>
</organism>
<name>A0A4U6BU65_9BRAD</name>
<dbReference type="PANTHER" id="PTHR42850">
    <property type="entry name" value="METALLOPHOSPHOESTERASE"/>
    <property type="match status" value="1"/>
</dbReference>
<dbReference type="InterPro" id="IPR029052">
    <property type="entry name" value="Metallo-depent_PP-like"/>
</dbReference>
<dbReference type="GO" id="GO:0005737">
    <property type="term" value="C:cytoplasm"/>
    <property type="evidence" value="ECO:0007669"/>
    <property type="project" value="TreeGrafter"/>
</dbReference>
<evidence type="ECO:0000313" key="3">
    <source>
        <dbReference type="Proteomes" id="UP000034832"/>
    </source>
</evidence>
<comment type="caution">
    <text evidence="2">The sequence shown here is derived from an EMBL/GenBank/DDBJ whole genome shotgun (WGS) entry which is preliminary data.</text>
</comment>
<gene>
    <name evidence="2" type="ORF">YH63_018335</name>
</gene>
<evidence type="ECO:0000313" key="2">
    <source>
        <dbReference type="EMBL" id="TKT73225.1"/>
    </source>
</evidence>